<reference evidence="3 4" key="1">
    <citation type="journal article" date="2024" name="Plant Biotechnol. J.">
        <title>Dendrobium thyrsiflorum genome and its molecular insights into genes involved in important horticultural traits.</title>
        <authorList>
            <person name="Chen B."/>
            <person name="Wang J.Y."/>
            <person name="Zheng P.J."/>
            <person name="Li K.L."/>
            <person name="Liang Y.M."/>
            <person name="Chen X.F."/>
            <person name="Zhang C."/>
            <person name="Zhao X."/>
            <person name="He X."/>
            <person name="Zhang G.Q."/>
            <person name="Liu Z.J."/>
            <person name="Xu Q."/>
        </authorList>
    </citation>
    <scope>NUCLEOTIDE SEQUENCE [LARGE SCALE GENOMIC DNA]</scope>
    <source>
        <strain evidence="3">GZMU011</strain>
    </source>
</reference>
<evidence type="ECO:0000256" key="1">
    <source>
        <dbReference type="SAM" id="Coils"/>
    </source>
</evidence>
<keyword evidence="1" id="KW-0175">Coiled coil</keyword>
<name>A0ABD0V3N6_DENTH</name>
<sequence length="223" mass="24879">MAARKVKVLEGELGQLEADFEEKIADFQNQIASVNERMEGRFAVVEDMLKKLLEAKLNPTTSEAKETTGSHGRSRNPNTFRGRENLEAEILEGEGGIPPLEPLSREEMSMATQERYLSPSGNWSPSAFSSLEAVAPITIHLFHATLAALSNTAARRREKVKTTAKTLPLAARPPDQLGRRRQDHRENLFRLQWLLGPQIRPGDWGPKQAGPPRYIAFLVLLCS</sequence>
<evidence type="ECO:0000256" key="2">
    <source>
        <dbReference type="SAM" id="MobiDB-lite"/>
    </source>
</evidence>
<dbReference type="EMBL" id="JANQDX010000009">
    <property type="protein sequence ID" value="KAL0919834.1"/>
    <property type="molecule type" value="Genomic_DNA"/>
</dbReference>
<feature type="coiled-coil region" evidence="1">
    <location>
        <begin position="6"/>
        <end position="37"/>
    </location>
</feature>
<keyword evidence="4" id="KW-1185">Reference proteome</keyword>
<feature type="compositionally biased region" description="Polar residues" evidence="2">
    <location>
        <begin position="69"/>
        <end position="79"/>
    </location>
</feature>
<dbReference type="Proteomes" id="UP001552299">
    <property type="component" value="Unassembled WGS sequence"/>
</dbReference>
<gene>
    <name evidence="3" type="ORF">M5K25_011956</name>
</gene>
<dbReference type="AlphaFoldDB" id="A0ABD0V3N6"/>
<proteinExistence type="predicted"/>
<evidence type="ECO:0000313" key="3">
    <source>
        <dbReference type="EMBL" id="KAL0919834.1"/>
    </source>
</evidence>
<evidence type="ECO:0000313" key="4">
    <source>
        <dbReference type="Proteomes" id="UP001552299"/>
    </source>
</evidence>
<protein>
    <submittedName>
        <fullName evidence="3">Uncharacterized protein</fullName>
    </submittedName>
</protein>
<accession>A0ABD0V3N6</accession>
<organism evidence="3 4">
    <name type="scientific">Dendrobium thyrsiflorum</name>
    <name type="common">Pinecone-like raceme dendrobium</name>
    <name type="synonym">Orchid</name>
    <dbReference type="NCBI Taxonomy" id="117978"/>
    <lineage>
        <taxon>Eukaryota</taxon>
        <taxon>Viridiplantae</taxon>
        <taxon>Streptophyta</taxon>
        <taxon>Embryophyta</taxon>
        <taxon>Tracheophyta</taxon>
        <taxon>Spermatophyta</taxon>
        <taxon>Magnoliopsida</taxon>
        <taxon>Liliopsida</taxon>
        <taxon>Asparagales</taxon>
        <taxon>Orchidaceae</taxon>
        <taxon>Epidendroideae</taxon>
        <taxon>Malaxideae</taxon>
        <taxon>Dendrobiinae</taxon>
        <taxon>Dendrobium</taxon>
    </lineage>
</organism>
<comment type="caution">
    <text evidence="3">The sequence shown here is derived from an EMBL/GenBank/DDBJ whole genome shotgun (WGS) entry which is preliminary data.</text>
</comment>
<feature type="region of interest" description="Disordered" evidence="2">
    <location>
        <begin position="56"/>
        <end position="82"/>
    </location>
</feature>